<accession>A0ACC2VUJ8</accession>
<evidence type="ECO:0000313" key="1">
    <source>
        <dbReference type="EMBL" id="KAJ9102674.1"/>
    </source>
</evidence>
<sequence>MSGFFNGHIHEFPSIRIDSFSQSPTPGFPAAQLYLLTHAHTDHLTGLDNASTNIVIICSEVTKRLVLNYEREKDRVAFDRKVIERQKRAYQGLVAASEAAHTGKRKRGEVVRDPFRVIPFDVPQRFELSYDATIGKVRSVVITMLDANHCPGSAMFLLTDPDTGVSILHTGDVRPDRPFLDRLERHPAVQRYLAKVMGMDVVQRDAERAKDGLGEGKGVYRGKRLERVYLDTSAVIGTCDMPSKEEAVRGLIRTLQMYPDDTIFYIYTWCTGYVLSFVKQSRADLNTRYEEALKAIAMVFGVKIHVDRWRFLNYQNVIDDPVLQSLCAADDTATRFHSCERRNQCVALQGAFEPGSGKRVVSVEFVEEKAVEHAVKMKEVRRECAVAMQGKGRWPVKLYCPLARHATLPELQALLDLFRPNALSPNTLLPSLKGADYYAMIAAFGDCLAPGGKEHLRQSCLRWFKREKGMATEEEVCGFARKVLLFPGGDIVNGLDLRPGRSANRQRQSDVFLPVLPVATKGTLNSPRADSIPTEPPIVISPSAVRREPFGRMDVTGDTDQEESSQDTQVQKSREVRSLRPARKIANAQHPVIVANAEQQVKDASQRTCLGDVEPKAIEEEPRFIVFPASPRSERLLKRRSICHDPESSTKIPSSIPDLFLTTGPKDRDATRTGRIEERELQASPERREAMPLTPSKSPSGKKSGNGRNSLRNSFNI</sequence>
<dbReference type="Proteomes" id="UP001230649">
    <property type="component" value="Unassembled WGS sequence"/>
</dbReference>
<organism evidence="1 2">
    <name type="scientific">Naganishia adeliensis</name>
    <dbReference type="NCBI Taxonomy" id="92952"/>
    <lineage>
        <taxon>Eukaryota</taxon>
        <taxon>Fungi</taxon>
        <taxon>Dikarya</taxon>
        <taxon>Basidiomycota</taxon>
        <taxon>Agaricomycotina</taxon>
        <taxon>Tremellomycetes</taxon>
        <taxon>Filobasidiales</taxon>
        <taxon>Filobasidiaceae</taxon>
        <taxon>Naganishia</taxon>
    </lineage>
</organism>
<proteinExistence type="predicted"/>
<reference evidence="1" key="1">
    <citation type="submission" date="2023-04" db="EMBL/GenBank/DDBJ databases">
        <title>Draft Genome sequencing of Naganishia species isolated from polar environments using Oxford Nanopore Technology.</title>
        <authorList>
            <person name="Leo P."/>
            <person name="Venkateswaran K."/>
        </authorList>
    </citation>
    <scope>NUCLEOTIDE SEQUENCE</scope>
    <source>
        <strain evidence="1">MNA-CCFEE 5262</strain>
    </source>
</reference>
<gene>
    <name evidence="1" type="ORF">QFC20_004946</name>
</gene>
<evidence type="ECO:0000313" key="2">
    <source>
        <dbReference type="Proteomes" id="UP001230649"/>
    </source>
</evidence>
<keyword evidence="2" id="KW-1185">Reference proteome</keyword>
<name>A0ACC2VUJ8_9TREE</name>
<dbReference type="EMBL" id="JASBWS010000063">
    <property type="protein sequence ID" value="KAJ9102674.1"/>
    <property type="molecule type" value="Genomic_DNA"/>
</dbReference>
<protein>
    <submittedName>
        <fullName evidence="1">Uncharacterized protein</fullName>
    </submittedName>
</protein>
<comment type="caution">
    <text evidence="1">The sequence shown here is derived from an EMBL/GenBank/DDBJ whole genome shotgun (WGS) entry which is preliminary data.</text>
</comment>